<evidence type="ECO:0000256" key="2">
    <source>
        <dbReference type="ARBA" id="ARBA00023015"/>
    </source>
</evidence>
<evidence type="ECO:0000256" key="4">
    <source>
        <dbReference type="ARBA" id="ARBA00023163"/>
    </source>
</evidence>
<keyword evidence="3" id="KW-0238">DNA-binding</keyword>
<dbReference type="GO" id="GO:0003700">
    <property type="term" value="F:DNA-binding transcription factor activity"/>
    <property type="evidence" value="ECO:0007669"/>
    <property type="project" value="InterPro"/>
</dbReference>
<name>A0A238KPD0_9RHOB</name>
<dbReference type="PANTHER" id="PTHR30537">
    <property type="entry name" value="HTH-TYPE TRANSCRIPTIONAL REGULATOR"/>
    <property type="match status" value="1"/>
</dbReference>
<evidence type="ECO:0000313" key="6">
    <source>
        <dbReference type="EMBL" id="SMX44714.1"/>
    </source>
</evidence>
<dbReference type="Gene3D" id="3.40.190.10">
    <property type="entry name" value="Periplasmic binding protein-like II"/>
    <property type="match status" value="2"/>
</dbReference>
<keyword evidence="2" id="KW-0805">Transcription regulation</keyword>
<dbReference type="Pfam" id="PF03466">
    <property type="entry name" value="LysR_substrate"/>
    <property type="match status" value="1"/>
</dbReference>
<sequence length="289" mass="31550">MTEPLPPLNALRAFDAAGRHLSFAGAAQELRVTQGAVAQHVRGLETRLNLRLFDRHARGLHLTEAGRRYHAEVAEAFRRLEQATEALRPGAQGVTISVTPSLASKWLIPNMPDFTARHPDIDLRVMATEKLSQFRADGVDIVVRYGAPRALAGLEQRKLFDGAMMAVCAPDLPGHGLEGRSLLHDSLDLWPDFLEQVTGQRPAGRLPGPRFSQITLAIEAAQAGQGVALASRFMVARDLALGRLVPAVPGVLETRAGYWALCPREDLHSPARRIVYDWLCDAAGRSQKG</sequence>
<dbReference type="InterPro" id="IPR058163">
    <property type="entry name" value="LysR-type_TF_proteobact-type"/>
</dbReference>
<dbReference type="SUPFAM" id="SSF53850">
    <property type="entry name" value="Periplasmic binding protein-like II"/>
    <property type="match status" value="1"/>
</dbReference>
<proteinExistence type="inferred from homology"/>
<dbReference type="GO" id="GO:0006351">
    <property type="term" value="P:DNA-templated transcription"/>
    <property type="evidence" value="ECO:0007669"/>
    <property type="project" value="TreeGrafter"/>
</dbReference>
<evidence type="ECO:0000256" key="1">
    <source>
        <dbReference type="ARBA" id="ARBA00009437"/>
    </source>
</evidence>
<comment type="similarity">
    <text evidence="1">Belongs to the LysR transcriptional regulatory family.</text>
</comment>
<accession>A0A238KPD0</accession>
<dbReference type="PRINTS" id="PR00039">
    <property type="entry name" value="HTHLYSR"/>
</dbReference>
<evidence type="ECO:0000259" key="5">
    <source>
        <dbReference type="PROSITE" id="PS50931"/>
    </source>
</evidence>
<dbReference type="PANTHER" id="PTHR30537:SF74">
    <property type="entry name" value="HTH-TYPE TRANSCRIPTIONAL REGULATOR TRPI"/>
    <property type="match status" value="1"/>
</dbReference>
<dbReference type="Gene3D" id="1.10.10.10">
    <property type="entry name" value="Winged helix-like DNA-binding domain superfamily/Winged helix DNA-binding domain"/>
    <property type="match status" value="1"/>
</dbReference>
<keyword evidence="4" id="KW-0804">Transcription</keyword>
<dbReference type="RefSeq" id="WP_245853431.1">
    <property type="nucleotide sequence ID" value="NZ_FXYF01000008.1"/>
</dbReference>
<dbReference type="InterPro" id="IPR036388">
    <property type="entry name" value="WH-like_DNA-bd_sf"/>
</dbReference>
<dbReference type="CDD" id="cd08432">
    <property type="entry name" value="PBP2_GcdR_TrpI_HvrB_AmpR_like"/>
    <property type="match status" value="1"/>
</dbReference>
<dbReference type="AlphaFoldDB" id="A0A238KPD0"/>
<dbReference type="InterPro" id="IPR005119">
    <property type="entry name" value="LysR_subst-bd"/>
</dbReference>
<organism evidence="6 7">
    <name type="scientific">Maliponia aquimaris</name>
    <dbReference type="NCBI Taxonomy" id="1673631"/>
    <lineage>
        <taxon>Bacteria</taxon>
        <taxon>Pseudomonadati</taxon>
        <taxon>Pseudomonadota</taxon>
        <taxon>Alphaproteobacteria</taxon>
        <taxon>Rhodobacterales</taxon>
        <taxon>Paracoccaceae</taxon>
        <taxon>Maliponia</taxon>
    </lineage>
</organism>
<reference evidence="6 7" key="1">
    <citation type="submission" date="2017-05" db="EMBL/GenBank/DDBJ databases">
        <authorList>
            <person name="Song R."/>
            <person name="Chenine A.L."/>
            <person name="Ruprecht R.M."/>
        </authorList>
    </citation>
    <scope>NUCLEOTIDE SEQUENCE [LARGE SCALE GENOMIC DNA]</scope>
    <source>
        <strain evidence="6 7">CECT 8898</strain>
    </source>
</reference>
<dbReference type="Proteomes" id="UP000207598">
    <property type="component" value="Unassembled WGS sequence"/>
</dbReference>
<protein>
    <submittedName>
        <fullName evidence="6">Glycine cleavage system transcriptional activator</fullName>
    </submittedName>
</protein>
<dbReference type="GO" id="GO:0043565">
    <property type="term" value="F:sequence-specific DNA binding"/>
    <property type="evidence" value="ECO:0007669"/>
    <property type="project" value="TreeGrafter"/>
</dbReference>
<dbReference type="InterPro" id="IPR000847">
    <property type="entry name" value="LysR_HTH_N"/>
</dbReference>
<evidence type="ECO:0000256" key="3">
    <source>
        <dbReference type="ARBA" id="ARBA00023125"/>
    </source>
</evidence>
<feature type="domain" description="HTH lysR-type" evidence="5">
    <location>
        <begin position="6"/>
        <end position="63"/>
    </location>
</feature>
<dbReference type="PROSITE" id="PS50931">
    <property type="entry name" value="HTH_LYSR"/>
    <property type="match status" value="1"/>
</dbReference>
<keyword evidence="7" id="KW-1185">Reference proteome</keyword>
<gene>
    <name evidence="6" type="primary">gcvA_6</name>
    <name evidence="6" type="ORF">MAA8898_03041</name>
</gene>
<dbReference type="FunFam" id="1.10.10.10:FF:000038">
    <property type="entry name" value="Glycine cleavage system transcriptional activator"/>
    <property type="match status" value="1"/>
</dbReference>
<dbReference type="EMBL" id="FXYF01000008">
    <property type="protein sequence ID" value="SMX44714.1"/>
    <property type="molecule type" value="Genomic_DNA"/>
</dbReference>
<dbReference type="SUPFAM" id="SSF46785">
    <property type="entry name" value="Winged helix' DNA-binding domain"/>
    <property type="match status" value="1"/>
</dbReference>
<dbReference type="InterPro" id="IPR036390">
    <property type="entry name" value="WH_DNA-bd_sf"/>
</dbReference>
<evidence type="ECO:0000313" key="7">
    <source>
        <dbReference type="Proteomes" id="UP000207598"/>
    </source>
</evidence>
<dbReference type="Pfam" id="PF00126">
    <property type="entry name" value="HTH_1"/>
    <property type="match status" value="1"/>
</dbReference>